<dbReference type="Gene3D" id="1.25.40.90">
    <property type="match status" value="1"/>
</dbReference>
<dbReference type="GO" id="GO:0048268">
    <property type="term" value="P:clathrin coat assembly"/>
    <property type="evidence" value="ECO:0007669"/>
    <property type="project" value="TreeGrafter"/>
</dbReference>
<dbReference type="InterPro" id="IPR011417">
    <property type="entry name" value="ANTH_dom"/>
</dbReference>
<feature type="domain" description="ENTH" evidence="6">
    <location>
        <begin position="10"/>
        <end position="140"/>
    </location>
</feature>
<dbReference type="GO" id="GO:0043325">
    <property type="term" value="F:phosphatidylinositol-3,4-bisphosphate binding"/>
    <property type="evidence" value="ECO:0007669"/>
    <property type="project" value="TreeGrafter"/>
</dbReference>
<proteinExistence type="inferred from homology"/>
<evidence type="ECO:0000259" key="6">
    <source>
        <dbReference type="PROSITE" id="PS50942"/>
    </source>
</evidence>
<name>A0A1Y1XF35_9FUNG</name>
<dbReference type="GO" id="GO:0032051">
    <property type="term" value="F:clathrin light chain binding"/>
    <property type="evidence" value="ECO:0007669"/>
    <property type="project" value="TreeGrafter"/>
</dbReference>
<reference evidence="8 9" key="2">
    <citation type="submission" date="2016-08" db="EMBL/GenBank/DDBJ databases">
        <title>Pervasive Adenine N6-methylation of Active Genes in Fungi.</title>
        <authorList>
            <consortium name="DOE Joint Genome Institute"/>
            <person name="Mondo S.J."/>
            <person name="Dannebaum R.O."/>
            <person name="Kuo R.C."/>
            <person name="Labutti K."/>
            <person name="Haridas S."/>
            <person name="Kuo A."/>
            <person name="Salamov A."/>
            <person name="Ahrendt S.R."/>
            <person name="Lipzen A."/>
            <person name="Sullivan W."/>
            <person name="Andreopoulos W.B."/>
            <person name="Clum A."/>
            <person name="Lindquist E."/>
            <person name="Daum C."/>
            <person name="Ramamoorthy G.K."/>
            <person name="Gryganskyi A."/>
            <person name="Culley D."/>
            <person name="Magnuson J.K."/>
            <person name="James T.Y."/>
            <person name="O'Malley M.A."/>
            <person name="Stajich J.E."/>
            <person name="Spatafora J.W."/>
            <person name="Visel A."/>
            <person name="Grigoriev I.V."/>
        </authorList>
    </citation>
    <scope>NUCLEOTIDE SEQUENCE [LARGE SCALE GENOMIC DNA]</scope>
    <source>
        <strain evidence="8 9">S4</strain>
    </source>
</reference>
<dbReference type="OrthoDB" id="10262320at2759"/>
<dbReference type="GO" id="GO:0006897">
    <property type="term" value="P:endocytosis"/>
    <property type="evidence" value="ECO:0007669"/>
    <property type="project" value="InterPro"/>
</dbReference>
<protein>
    <submittedName>
        <fullName evidence="8">Cytoskeleton assembly control protein</fullName>
    </submittedName>
</protein>
<dbReference type="SMART" id="SM00307">
    <property type="entry name" value="ILWEQ"/>
    <property type="match status" value="1"/>
</dbReference>
<evidence type="ECO:0000256" key="1">
    <source>
        <dbReference type="ARBA" id="ARBA00004496"/>
    </source>
</evidence>
<dbReference type="GO" id="GO:0030864">
    <property type="term" value="C:cortical actin cytoskeleton"/>
    <property type="evidence" value="ECO:0007669"/>
    <property type="project" value="TreeGrafter"/>
</dbReference>
<reference evidence="8 9" key="1">
    <citation type="submission" date="2016-08" db="EMBL/GenBank/DDBJ databases">
        <title>A Parts List for Fungal Cellulosomes Revealed by Comparative Genomics.</title>
        <authorList>
            <consortium name="DOE Joint Genome Institute"/>
            <person name="Haitjema C.H."/>
            <person name="Gilmore S.P."/>
            <person name="Henske J.K."/>
            <person name="Solomon K.V."/>
            <person name="De Groot R."/>
            <person name="Kuo A."/>
            <person name="Mondo S.J."/>
            <person name="Salamov A.A."/>
            <person name="Labutti K."/>
            <person name="Zhao Z."/>
            <person name="Chiniquy J."/>
            <person name="Barry K."/>
            <person name="Brewer H.M."/>
            <person name="Purvine S.O."/>
            <person name="Wright A.T."/>
            <person name="Boxma B."/>
            <person name="Van Alen T."/>
            <person name="Hackstein J.H."/>
            <person name="Baker S.E."/>
            <person name="Grigoriev I.V."/>
            <person name="O'Malley M.A."/>
        </authorList>
    </citation>
    <scope>NUCLEOTIDE SEQUENCE [LARGE SCALE GENOMIC DNA]</scope>
    <source>
        <strain evidence="8 9">S4</strain>
    </source>
</reference>
<dbReference type="PROSITE" id="PS50945">
    <property type="entry name" value="I_LWEQ"/>
    <property type="match status" value="1"/>
</dbReference>
<comment type="similarity">
    <text evidence="2">Belongs to the SLA2 family.</text>
</comment>
<dbReference type="GO" id="GO:0007015">
    <property type="term" value="P:actin filament organization"/>
    <property type="evidence" value="ECO:0007669"/>
    <property type="project" value="TreeGrafter"/>
</dbReference>
<dbReference type="PANTHER" id="PTHR10407">
    <property type="entry name" value="HUNTINGTIN INTERACTING PROTEIN 1"/>
    <property type="match status" value="1"/>
</dbReference>
<dbReference type="GO" id="GO:0030136">
    <property type="term" value="C:clathrin-coated vesicle"/>
    <property type="evidence" value="ECO:0007669"/>
    <property type="project" value="TreeGrafter"/>
</dbReference>
<keyword evidence="4" id="KW-0009">Actin-binding</keyword>
<sequence>MYTNSLRTTSRDTSEHNLTVNIKKALSPEETAPKQKHVRACIVYTWDFKSANSFWTGIKLQPIYGNEIQTFKALITIHKVIKDGHPSVLKDGIRELQWIESIARNPSTVSSPMGYAPLIQAYVSFLSAKLNFHRTHEDFKANFDYEEYISLKGVNDPNEGYESIFDLLILLDKIDVLQKTIFSYLRPAANNECRISALVPLIEESYNIYQFLQSMLMAMHKKISSTEVLAPLRDKFKASHYKLLKFYDEARSIQYLVSLVDVPKLPLEPAKFIDEPVKALSPVTPKPAEVIPQNQNQDVWTMTKSTSIEIQNQQLIEQQQRFLLQQKAQQEQEMIIRQQEQERLLMIQQQQQEQERIRLLQQEQERQFLQQQMQMQQQGRVAELESQLVQYKHLAERDKITIDQAEKRIQFMEQQMQQLAIARQQDNAKDTYIQTLEQQLNQLKQRYEVLAKQYAQLRKEHLDLLGKLKTLQQAENTLKQKYLLEVEAAKAESRAKDIAVAEVTREKESLQEEINMIKKQQYEEMSQLRREVADSKNQLMELGRTKGAEFETMLANFTREKEELERNLRVKQVELEDYKNKMNAYITEAERSQNAKDEEILVLKSGMDQTLLALAQMQKTSQESEGDLAKEIQNLKDNHILTLQKIMDSILNSCKIRISDGLFEFDSPNHLGNQSATAEYVLSVNEKVQASLSEFGQSFIRYLQGGDQTEPINTSNNYSHSLIELMNNCKGVVRLAADDTNSERILETVRKIGRNSQDFFEKIKSTSLGQLQATQKSDLIVSATRQIQDNLSELNQLVEKLVPKDISNITKTNEEDIGDIVEREMMNAARVIEDAVSRLNELMKKPKEPSLNLAQTQVHDVILESVMAITSAIANLIKCATAAQKEIVAEGRGTTTNSAFYKKNNRWTEGLISAAKSVAVATNYLVEAADGVISGTHKIEQLVVAATEVSAATTQLVAASRVKAVSFSKTQDKLEMASVAVRKATQALVKAAKDASKKTEEDAFADIKNMAYHELKVKEMEQQVLILELERDLNTARQRLAEMRRATYQETE</sequence>
<dbReference type="GO" id="GO:0035615">
    <property type="term" value="F:clathrin adaptor activity"/>
    <property type="evidence" value="ECO:0007669"/>
    <property type="project" value="TreeGrafter"/>
</dbReference>
<dbReference type="STRING" id="1754192.A0A1Y1XF35"/>
<feature type="coiled-coil region" evidence="5">
    <location>
        <begin position="500"/>
        <end position="595"/>
    </location>
</feature>
<evidence type="ECO:0000256" key="2">
    <source>
        <dbReference type="ARBA" id="ARBA00010135"/>
    </source>
</evidence>
<dbReference type="AlphaFoldDB" id="A0A1Y1XF35"/>
<dbReference type="InterPro" id="IPR035964">
    <property type="entry name" value="I/LWEQ_dom_sf"/>
</dbReference>
<feature type="domain" description="I/LWEQ" evidence="7">
    <location>
        <begin position="809"/>
        <end position="1051"/>
    </location>
</feature>
<evidence type="ECO:0000313" key="9">
    <source>
        <dbReference type="Proteomes" id="UP000193944"/>
    </source>
</evidence>
<dbReference type="SUPFAM" id="SSF109885">
    <property type="entry name" value="I/LWEQ domain"/>
    <property type="match status" value="1"/>
</dbReference>
<dbReference type="Gene3D" id="1.20.1410.10">
    <property type="entry name" value="I/LWEQ domain"/>
    <property type="match status" value="1"/>
</dbReference>
<dbReference type="PROSITE" id="PS50942">
    <property type="entry name" value="ENTH"/>
    <property type="match status" value="1"/>
</dbReference>
<evidence type="ECO:0000256" key="3">
    <source>
        <dbReference type="ARBA" id="ARBA00022490"/>
    </source>
</evidence>
<evidence type="ECO:0000259" key="7">
    <source>
        <dbReference type="PROSITE" id="PS50945"/>
    </source>
</evidence>
<dbReference type="InterPro" id="IPR013809">
    <property type="entry name" value="ENTH"/>
</dbReference>
<dbReference type="SUPFAM" id="SSF48464">
    <property type="entry name" value="ENTH/VHS domain"/>
    <property type="match status" value="1"/>
</dbReference>
<dbReference type="Proteomes" id="UP000193944">
    <property type="component" value="Unassembled WGS sequence"/>
</dbReference>
<comment type="subcellular location">
    <subcellularLocation>
        <location evidence="1">Cytoplasm</location>
    </subcellularLocation>
</comment>
<dbReference type="Pfam" id="PF01608">
    <property type="entry name" value="I_LWEQ"/>
    <property type="match status" value="1"/>
</dbReference>
<keyword evidence="9" id="KW-1185">Reference proteome</keyword>
<dbReference type="CDD" id="cd17007">
    <property type="entry name" value="ANTH_N_Sla2p"/>
    <property type="match status" value="1"/>
</dbReference>
<gene>
    <name evidence="8" type="ORF">BCR32DRAFT_277180</name>
</gene>
<evidence type="ECO:0000256" key="4">
    <source>
        <dbReference type="ARBA" id="ARBA00023203"/>
    </source>
</evidence>
<dbReference type="GO" id="GO:0080025">
    <property type="term" value="F:phosphatidylinositol-3,5-bisphosphate binding"/>
    <property type="evidence" value="ECO:0007669"/>
    <property type="project" value="TreeGrafter"/>
</dbReference>
<keyword evidence="5" id="KW-0175">Coiled coil</keyword>
<evidence type="ECO:0000256" key="5">
    <source>
        <dbReference type="SAM" id="Coils"/>
    </source>
</evidence>
<dbReference type="InterPro" id="IPR008942">
    <property type="entry name" value="ENTH_VHS"/>
</dbReference>
<dbReference type="GO" id="GO:0051015">
    <property type="term" value="F:actin filament binding"/>
    <property type="evidence" value="ECO:0007669"/>
    <property type="project" value="TreeGrafter"/>
</dbReference>
<dbReference type="SMART" id="SM00273">
    <property type="entry name" value="ENTH"/>
    <property type="match status" value="1"/>
</dbReference>
<dbReference type="Pfam" id="PF07651">
    <property type="entry name" value="ANTH"/>
    <property type="match status" value="1"/>
</dbReference>
<comment type="caution">
    <text evidence="8">The sequence shown here is derived from an EMBL/GenBank/DDBJ whole genome shotgun (WGS) entry which is preliminary data.</text>
</comment>
<organism evidence="8 9">
    <name type="scientific">Anaeromyces robustus</name>
    <dbReference type="NCBI Taxonomy" id="1754192"/>
    <lineage>
        <taxon>Eukaryota</taxon>
        <taxon>Fungi</taxon>
        <taxon>Fungi incertae sedis</taxon>
        <taxon>Chytridiomycota</taxon>
        <taxon>Chytridiomycota incertae sedis</taxon>
        <taxon>Neocallimastigomycetes</taxon>
        <taxon>Neocallimastigales</taxon>
        <taxon>Neocallimastigaceae</taxon>
        <taxon>Anaeromyces</taxon>
    </lineage>
</organism>
<dbReference type="EMBL" id="MCFG01000053">
    <property type="protein sequence ID" value="ORX84380.1"/>
    <property type="molecule type" value="Genomic_DNA"/>
</dbReference>
<dbReference type="InterPro" id="IPR030224">
    <property type="entry name" value="Sla2_fam"/>
</dbReference>
<keyword evidence="3" id="KW-0963">Cytoplasm</keyword>
<feature type="coiled-coil region" evidence="5">
    <location>
        <begin position="347"/>
        <end position="474"/>
    </location>
</feature>
<evidence type="ECO:0000313" key="8">
    <source>
        <dbReference type="EMBL" id="ORX84380.1"/>
    </source>
</evidence>
<dbReference type="InterPro" id="IPR002558">
    <property type="entry name" value="ILWEQ_dom"/>
</dbReference>
<accession>A0A1Y1XF35</accession>
<dbReference type="PANTHER" id="PTHR10407:SF15">
    <property type="entry name" value="HUNTINGTIN INTERACTING PROTEIN 1"/>
    <property type="match status" value="1"/>
</dbReference>